<dbReference type="Proteomes" id="UP000257109">
    <property type="component" value="Unassembled WGS sequence"/>
</dbReference>
<evidence type="ECO:0000313" key="2">
    <source>
        <dbReference type="Proteomes" id="UP000257109"/>
    </source>
</evidence>
<comment type="caution">
    <text evidence="1">The sequence shown here is derived from an EMBL/GenBank/DDBJ whole genome shotgun (WGS) entry which is preliminary data.</text>
</comment>
<dbReference type="EMBL" id="QJKJ01003912">
    <property type="protein sequence ID" value="RDX96317.1"/>
    <property type="molecule type" value="Genomic_DNA"/>
</dbReference>
<proteinExistence type="predicted"/>
<evidence type="ECO:0000313" key="1">
    <source>
        <dbReference type="EMBL" id="RDX96317.1"/>
    </source>
</evidence>
<dbReference type="AlphaFoldDB" id="A0A371H0J0"/>
<accession>A0A371H0J0</accession>
<reference evidence="1" key="1">
    <citation type="submission" date="2018-05" db="EMBL/GenBank/DDBJ databases">
        <title>Draft genome of Mucuna pruriens seed.</title>
        <authorList>
            <person name="Nnadi N.E."/>
            <person name="Vos R."/>
            <person name="Hasami M.H."/>
            <person name="Devisetty U.K."/>
            <person name="Aguiy J.C."/>
        </authorList>
    </citation>
    <scope>NUCLEOTIDE SEQUENCE [LARGE SCALE GENOMIC DNA]</scope>
    <source>
        <strain evidence="1">JCA_2017</strain>
    </source>
</reference>
<name>A0A371H0J0_MUCPR</name>
<sequence>MPSLWECQPFTDKGVVEYCITTAFCNLGSGHSRVIPSSQRTMDLSRTISDYNHPKNSEIYMEESGVQIWTPLLNIN</sequence>
<gene>
    <name evidence="1" type="ORF">CR513_21033</name>
</gene>
<feature type="non-terminal residue" evidence="1">
    <location>
        <position position="1"/>
    </location>
</feature>
<organism evidence="1 2">
    <name type="scientific">Mucuna pruriens</name>
    <name type="common">Velvet bean</name>
    <name type="synonym">Dolichos pruriens</name>
    <dbReference type="NCBI Taxonomy" id="157652"/>
    <lineage>
        <taxon>Eukaryota</taxon>
        <taxon>Viridiplantae</taxon>
        <taxon>Streptophyta</taxon>
        <taxon>Embryophyta</taxon>
        <taxon>Tracheophyta</taxon>
        <taxon>Spermatophyta</taxon>
        <taxon>Magnoliopsida</taxon>
        <taxon>eudicotyledons</taxon>
        <taxon>Gunneridae</taxon>
        <taxon>Pentapetalae</taxon>
        <taxon>rosids</taxon>
        <taxon>fabids</taxon>
        <taxon>Fabales</taxon>
        <taxon>Fabaceae</taxon>
        <taxon>Papilionoideae</taxon>
        <taxon>50 kb inversion clade</taxon>
        <taxon>NPAAA clade</taxon>
        <taxon>indigoferoid/millettioid clade</taxon>
        <taxon>Phaseoleae</taxon>
        <taxon>Mucuna</taxon>
    </lineage>
</organism>
<keyword evidence="2" id="KW-1185">Reference proteome</keyword>
<protein>
    <submittedName>
        <fullName evidence="1">Uncharacterized protein</fullName>
    </submittedName>
</protein>